<evidence type="ECO:0000313" key="2">
    <source>
        <dbReference type="EMBL" id="VDK29862.1"/>
    </source>
</evidence>
<sequence>MFSSSTALYHEKWALLIKSEVMDTSSQGLRKQLNELKDTVERHDTRIAENSQRIEVNGRMAHSFSVRIFGFDFGKYRVESRENDGITTVKVTRPADLFRLLLSDGMRRSENEINSLQIQALHWVGREPHKFMVVRLLTSGDRRLFDSWKRFLSKGFAPHGRLITIRNDPTKMQYLSAQHAKEQSKRLQANGVYAVASDDRIGIGAPPRRLWFQAEYPYLQQLLTSPQPYSTVSTAQYFSDACDLSQKSVWVIIGAFIIVLLRSATDPDSPATARVFDLQTTCNWIYDLSAFRY</sequence>
<protein>
    <submittedName>
        <fullName evidence="4">OmpA-like domain-containing protein</fullName>
    </submittedName>
</protein>
<evidence type="ECO:0000313" key="4">
    <source>
        <dbReference type="WBParaSite" id="GPUH_0000134901-mRNA-1"/>
    </source>
</evidence>
<dbReference type="AlphaFoldDB" id="A0A183CY06"/>
<dbReference type="Proteomes" id="UP000271098">
    <property type="component" value="Unassembled WGS sequence"/>
</dbReference>
<keyword evidence="3" id="KW-1185">Reference proteome</keyword>
<gene>
    <name evidence="2" type="ORF">GPUH_LOCUS1347</name>
</gene>
<evidence type="ECO:0000256" key="1">
    <source>
        <dbReference type="SAM" id="Coils"/>
    </source>
</evidence>
<reference evidence="2 3" key="2">
    <citation type="submission" date="2018-11" db="EMBL/GenBank/DDBJ databases">
        <authorList>
            <consortium name="Pathogen Informatics"/>
        </authorList>
    </citation>
    <scope>NUCLEOTIDE SEQUENCE [LARGE SCALE GENOMIC DNA]</scope>
</reference>
<dbReference type="EMBL" id="UYRT01001598">
    <property type="protein sequence ID" value="VDK29862.1"/>
    <property type="molecule type" value="Genomic_DNA"/>
</dbReference>
<accession>A0A183CY06</accession>
<evidence type="ECO:0000313" key="3">
    <source>
        <dbReference type="Proteomes" id="UP000271098"/>
    </source>
</evidence>
<dbReference type="WBParaSite" id="GPUH_0000134901-mRNA-1">
    <property type="protein sequence ID" value="GPUH_0000134901-mRNA-1"/>
    <property type="gene ID" value="GPUH_0000134901"/>
</dbReference>
<feature type="coiled-coil region" evidence="1">
    <location>
        <begin position="26"/>
        <end position="53"/>
    </location>
</feature>
<organism evidence="4">
    <name type="scientific">Gongylonema pulchrum</name>
    <dbReference type="NCBI Taxonomy" id="637853"/>
    <lineage>
        <taxon>Eukaryota</taxon>
        <taxon>Metazoa</taxon>
        <taxon>Ecdysozoa</taxon>
        <taxon>Nematoda</taxon>
        <taxon>Chromadorea</taxon>
        <taxon>Rhabditida</taxon>
        <taxon>Spirurina</taxon>
        <taxon>Spiruromorpha</taxon>
        <taxon>Spiruroidea</taxon>
        <taxon>Gongylonematidae</taxon>
        <taxon>Gongylonema</taxon>
    </lineage>
</organism>
<reference evidence="4" key="1">
    <citation type="submission" date="2016-06" db="UniProtKB">
        <authorList>
            <consortium name="WormBaseParasite"/>
        </authorList>
    </citation>
    <scope>IDENTIFICATION</scope>
</reference>
<keyword evidence="1" id="KW-0175">Coiled coil</keyword>
<name>A0A183CY06_9BILA</name>
<proteinExistence type="predicted"/>